<keyword evidence="6" id="KW-0418">Kinase</keyword>
<feature type="transmembrane region" description="Helical" evidence="9">
    <location>
        <begin position="63"/>
        <end position="84"/>
    </location>
</feature>
<evidence type="ECO:0000256" key="7">
    <source>
        <dbReference type="ARBA" id="ARBA00022840"/>
    </source>
</evidence>
<comment type="catalytic activity">
    <reaction evidence="1">
        <text>ATP + protein L-histidine = ADP + protein N-phospho-L-histidine.</text>
        <dbReference type="EC" id="2.7.13.3"/>
    </reaction>
</comment>
<protein>
    <recommendedName>
        <fullName evidence="2">histidine kinase</fullName>
        <ecNumber evidence="2">2.7.13.3</ecNumber>
    </recommendedName>
</protein>
<evidence type="ECO:0000256" key="2">
    <source>
        <dbReference type="ARBA" id="ARBA00012438"/>
    </source>
</evidence>
<keyword evidence="12" id="KW-1185">Reference proteome</keyword>
<feature type="transmembrane region" description="Helical" evidence="9">
    <location>
        <begin position="12"/>
        <end position="43"/>
    </location>
</feature>
<keyword evidence="8" id="KW-0902">Two-component regulatory system</keyword>
<organism evidence="11 12">
    <name type="scientific">Paenibacillus radicis</name>
    <name type="common">ex Gao et al. 2016</name>
    <dbReference type="NCBI Taxonomy" id="1737354"/>
    <lineage>
        <taxon>Bacteria</taxon>
        <taxon>Bacillati</taxon>
        <taxon>Bacillota</taxon>
        <taxon>Bacilli</taxon>
        <taxon>Bacillales</taxon>
        <taxon>Paenibacillaceae</taxon>
        <taxon>Paenibacillus</taxon>
    </lineage>
</organism>
<comment type="caution">
    <text evidence="11">The sequence shown here is derived from an EMBL/GenBank/DDBJ whole genome shotgun (WGS) entry which is preliminary data.</text>
</comment>
<keyword evidence="7" id="KW-0067">ATP-binding</keyword>
<keyword evidence="9" id="KW-1133">Transmembrane helix</keyword>
<evidence type="ECO:0000256" key="8">
    <source>
        <dbReference type="ARBA" id="ARBA00023012"/>
    </source>
</evidence>
<feature type="transmembrane region" description="Helical" evidence="9">
    <location>
        <begin position="118"/>
        <end position="136"/>
    </location>
</feature>
<evidence type="ECO:0000256" key="6">
    <source>
        <dbReference type="ARBA" id="ARBA00022777"/>
    </source>
</evidence>
<name>A0A917MBL0_9BACL</name>
<evidence type="ECO:0000256" key="3">
    <source>
        <dbReference type="ARBA" id="ARBA00022553"/>
    </source>
</evidence>
<dbReference type="RefSeq" id="WP_188892955.1">
    <property type="nucleotide sequence ID" value="NZ_BMHY01000022.1"/>
</dbReference>
<dbReference type="Pfam" id="PF07730">
    <property type="entry name" value="HisKA_3"/>
    <property type="match status" value="1"/>
</dbReference>
<dbReference type="Proteomes" id="UP000600247">
    <property type="component" value="Unassembled WGS sequence"/>
</dbReference>
<evidence type="ECO:0000256" key="9">
    <source>
        <dbReference type="SAM" id="Phobius"/>
    </source>
</evidence>
<evidence type="ECO:0000313" key="11">
    <source>
        <dbReference type="EMBL" id="GGG89749.1"/>
    </source>
</evidence>
<dbReference type="PANTHER" id="PTHR24421">
    <property type="entry name" value="NITRATE/NITRITE SENSOR PROTEIN NARX-RELATED"/>
    <property type="match status" value="1"/>
</dbReference>
<keyword evidence="3" id="KW-0597">Phosphoprotein</keyword>
<reference evidence="11 12" key="1">
    <citation type="journal article" date="2014" name="Int. J. Syst. Evol. Microbiol.">
        <title>Complete genome sequence of Corynebacterium casei LMG S-19264T (=DSM 44701T), isolated from a smear-ripened cheese.</title>
        <authorList>
            <consortium name="US DOE Joint Genome Institute (JGI-PGF)"/>
            <person name="Walter F."/>
            <person name="Albersmeier A."/>
            <person name="Kalinowski J."/>
            <person name="Ruckert C."/>
        </authorList>
    </citation>
    <scope>NUCLEOTIDE SEQUENCE [LARGE SCALE GENOMIC DNA]</scope>
    <source>
        <strain evidence="11 12">CGMCC 1.15286</strain>
    </source>
</reference>
<dbReference type="InterPro" id="IPR050482">
    <property type="entry name" value="Sensor_HK_TwoCompSys"/>
</dbReference>
<evidence type="ECO:0000256" key="5">
    <source>
        <dbReference type="ARBA" id="ARBA00022741"/>
    </source>
</evidence>
<gene>
    <name evidence="11" type="ORF">GCM10010918_55700</name>
</gene>
<keyword evidence="5" id="KW-0547">Nucleotide-binding</keyword>
<keyword evidence="9" id="KW-0812">Transmembrane</keyword>
<dbReference type="PANTHER" id="PTHR24421:SF10">
    <property type="entry name" value="NITRATE_NITRITE SENSOR PROTEIN NARQ"/>
    <property type="match status" value="1"/>
</dbReference>
<dbReference type="GO" id="GO:0016020">
    <property type="term" value="C:membrane"/>
    <property type="evidence" value="ECO:0007669"/>
    <property type="project" value="InterPro"/>
</dbReference>
<evidence type="ECO:0000313" key="12">
    <source>
        <dbReference type="Proteomes" id="UP000600247"/>
    </source>
</evidence>
<dbReference type="SUPFAM" id="SSF55874">
    <property type="entry name" value="ATPase domain of HSP90 chaperone/DNA topoisomerase II/histidine kinase"/>
    <property type="match status" value="1"/>
</dbReference>
<dbReference type="EC" id="2.7.13.3" evidence="2"/>
<accession>A0A917MBL0</accession>
<dbReference type="CDD" id="cd16917">
    <property type="entry name" value="HATPase_UhpB-NarQ-NarX-like"/>
    <property type="match status" value="1"/>
</dbReference>
<keyword evidence="4" id="KW-0808">Transferase</keyword>
<dbReference type="EMBL" id="BMHY01000022">
    <property type="protein sequence ID" value="GGG89749.1"/>
    <property type="molecule type" value="Genomic_DNA"/>
</dbReference>
<dbReference type="GO" id="GO:0000155">
    <property type="term" value="F:phosphorelay sensor kinase activity"/>
    <property type="evidence" value="ECO:0007669"/>
    <property type="project" value="InterPro"/>
</dbReference>
<dbReference type="Gene3D" id="1.20.5.1930">
    <property type="match status" value="1"/>
</dbReference>
<dbReference type="GO" id="GO:0046983">
    <property type="term" value="F:protein dimerization activity"/>
    <property type="evidence" value="ECO:0007669"/>
    <property type="project" value="InterPro"/>
</dbReference>
<dbReference type="GO" id="GO:0005524">
    <property type="term" value="F:ATP binding"/>
    <property type="evidence" value="ECO:0007669"/>
    <property type="project" value="UniProtKB-KW"/>
</dbReference>
<evidence type="ECO:0000256" key="4">
    <source>
        <dbReference type="ARBA" id="ARBA00022679"/>
    </source>
</evidence>
<dbReference type="InterPro" id="IPR011712">
    <property type="entry name" value="Sig_transdc_His_kin_sub3_dim/P"/>
</dbReference>
<proteinExistence type="predicted"/>
<keyword evidence="9" id="KW-0472">Membrane</keyword>
<evidence type="ECO:0000256" key="1">
    <source>
        <dbReference type="ARBA" id="ARBA00000085"/>
    </source>
</evidence>
<dbReference type="InterPro" id="IPR036890">
    <property type="entry name" value="HATPase_C_sf"/>
</dbReference>
<dbReference type="Gene3D" id="3.30.565.10">
    <property type="entry name" value="Histidine kinase-like ATPase, C-terminal domain"/>
    <property type="match status" value="1"/>
</dbReference>
<dbReference type="AlphaFoldDB" id="A0A917MBL0"/>
<sequence>MMNQLHRIRSLLVAVPAIVTILSIGPSDYIGYTAYILLALLIVRAGKLFPGVALPLLLAELFYFNWLASTYNGLLFLLPFATLIGAFTSKPFSKTALAWTIGGGALLTVSLQSEQPEVITAILLLWLMTAGILTIGNANAAKQHQTEHLYEALALSHEELEAARRRLIDYASQIEQYAQLEERNRIAKDIHDDLGHRLIRVKMMSEAAIQLFDADPPRARTMIEQIRDQLQDSMERMRRTVRRLAAPEDNDSRRYALDRLVADSGEALGIEVGFTVQGDMQPIYPSIELILFMNAQEAITNAVRHGGATVVDVTLHFRGKSVALTIANNGALPKEPVAAGIGIRGMKERMALIGGSLEWRMKERFEITTIIPLTGDADARAKITQEVQS</sequence>
<feature type="domain" description="Signal transduction histidine kinase subgroup 3 dimerisation and phosphoacceptor" evidence="10">
    <location>
        <begin position="182"/>
        <end position="247"/>
    </location>
</feature>
<evidence type="ECO:0000259" key="10">
    <source>
        <dbReference type="Pfam" id="PF07730"/>
    </source>
</evidence>